<name>A0A660LDF8_9ACTN</name>
<evidence type="ECO:0000256" key="1">
    <source>
        <dbReference type="ARBA" id="ARBA00023125"/>
    </source>
</evidence>
<accession>A0A660LDF8</accession>
<sequence>MARVLLADDHDLMRKLLRTVLSTRPGLEVVGEAADGPEAVELARTLEPDLVVLDLAMPGMDGLQVAGAVRAARPDCAILVLSAFDAEHAAAAALAAGADRYVEKAAGLHVAAQAAADLVKA</sequence>
<dbReference type="CDD" id="cd17535">
    <property type="entry name" value="REC_NarL-like"/>
    <property type="match status" value="1"/>
</dbReference>
<keyword evidence="5" id="KW-1185">Reference proteome</keyword>
<dbReference type="PANTHER" id="PTHR43214">
    <property type="entry name" value="TWO-COMPONENT RESPONSE REGULATOR"/>
    <property type="match status" value="1"/>
</dbReference>
<gene>
    <name evidence="4" type="ORF">C8N24_2958</name>
</gene>
<protein>
    <submittedName>
        <fullName evidence="4">Response regulator receiver domain-containing protein</fullName>
    </submittedName>
</protein>
<dbReference type="EMBL" id="RBIL01000001">
    <property type="protein sequence ID" value="RKQ93098.1"/>
    <property type="molecule type" value="Genomic_DNA"/>
</dbReference>
<evidence type="ECO:0000259" key="3">
    <source>
        <dbReference type="PROSITE" id="PS50110"/>
    </source>
</evidence>
<keyword evidence="1" id="KW-0238">DNA-binding</keyword>
<dbReference type="GO" id="GO:0003677">
    <property type="term" value="F:DNA binding"/>
    <property type="evidence" value="ECO:0007669"/>
    <property type="project" value="UniProtKB-KW"/>
</dbReference>
<dbReference type="PROSITE" id="PS50110">
    <property type="entry name" value="RESPONSE_REGULATORY"/>
    <property type="match status" value="1"/>
</dbReference>
<dbReference type="OrthoDB" id="9808843at2"/>
<evidence type="ECO:0000256" key="2">
    <source>
        <dbReference type="PROSITE-ProRule" id="PRU00169"/>
    </source>
</evidence>
<dbReference type="Proteomes" id="UP000278962">
    <property type="component" value="Unassembled WGS sequence"/>
</dbReference>
<evidence type="ECO:0000313" key="5">
    <source>
        <dbReference type="Proteomes" id="UP000278962"/>
    </source>
</evidence>
<evidence type="ECO:0000313" key="4">
    <source>
        <dbReference type="EMBL" id="RKQ93098.1"/>
    </source>
</evidence>
<dbReference type="AlphaFoldDB" id="A0A660LDF8"/>
<feature type="modified residue" description="4-aspartylphosphate" evidence="2">
    <location>
        <position position="54"/>
    </location>
</feature>
<dbReference type="SMART" id="SM00448">
    <property type="entry name" value="REC"/>
    <property type="match status" value="1"/>
</dbReference>
<comment type="caution">
    <text evidence="4">The sequence shown here is derived from an EMBL/GenBank/DDBJ whole genome shotgun (WGS) entry which is preliminary data.</text>
</comment>
<dbReference type="InterPro" id="IPR011006">
    <property type="entry name" value="CheY-like_superfamily"/>
</dbReference>
<dbReference type="Pfam" id="PF00072">
    <property type="entry name" value="Response_reg"/>
    <property type="match status" value="1"/>
</dbReference>
<keyword evidence="2" id="KW-0597">Phosphoprotein</keyword>
<dbReference type="InterPro" id="IPR058245">
    <property type="entry name" value="NreC/VraR/RcsB-like_REC"/>
</dbReference>
<dbReference type="PANTHER" id="PTHR43214:SF43">
    <property type="entry name" value="TWO-COMPONENT RESPONSE REGULATOR"/>
    <property type="match status" value="1"/>
</dbReference>
<dbReference type="Gene3D" id="3.40.50.2300">
    <property type="match status" value="1"/>
</dbReference>
<organism evidence="4 5">
    <name type="scientific">Solirubrobacter pauli</name>
    <dbReference type="NCBI Taxonomy" id="166793"/>
    <lineage>
        <taxon>Bacteria</taxon>
        <taxon>Bacillati</taxon>
        <taxon>Actinomycetota</taxon>
        <taxon>Thermoleophilia</taxon>
        <taxon>Solirubrobacterales</taxon>
        <taxon>Solirubrobacteraceae</taxon>
        <taxon>Solirubrobacter</taxon>
    </lineage>
</organism>
<dbReference type="GO" id="GO:0000160">
    <property type="term" value="P:phosphorelay signal transduction system"/>
    <property type="evidence" value="ECO:0007669"/>
    <property type="project" value="InterPro"/>
</dbReference>
<dbReference type="SUPFAM" id="SSF52172">
    <property type="entry name" value="CheY-like"/>
    <property type="match status" value="1"/>
</dbReference>
<proteinExistence type="predicted"/>
<dbReference type="RefSeq" id="WP_121250915.1">
    <property type="nucleotide sequence ID" value="NZ_RBIL01000001.1"/>
</dbReference>
<feature type="domain" description="Response regulatory" evidence="3">
    <location>
        <begin position="3"/>
        <end position="119"/>
    </location>
</feature>
<dbReference type="InterPro" id="IPR001789">
    <property type="entry name" value="Sig_transdc_resp-reg_receiver"/>
</dbReference>
<reference evidence="4 5" key="1">
    <citation type="submission" date="2018-10" db="EMBL/GenBank/DDBJ databases">
        <title>Genomic Encyclopedia of Archaeal and Bacterial Type Strains, Phase II (KMG-II): from individual species to whole genera.</title>
        <authorList>
            <person name="Goeker M."/>
        </authorList>
    </citation>
    <scope>NUCLEOTIDE SEQUENCE [LARGE SCALE GENOMIC DNA]</scope>
    <source>
        <strain evidence="4 5">DSM 14954</strain>
    </source>
</reference>
<dbReference type="InterPro" id="IPR039420">
    <property type="entry name" value="WalR-like"/>
</dbReference>